<reference evidence="3" key="1">
    <citation type="journal article" date="2019" name="Int. J. Syst. Evol. Microbiol.">
        <title>The Global Catalogue of Microorganisms (GCM) 10K type strain sequencing project: providing services to taxonomists for standard genome sequencing and annotation.</title>
        <authorList>
            <consortium name="The Broad Institute Genomics Platform"/>
            <consortium name="The Broad Institute Genome Sequencing Center for Infectious Disease"/>
            <person name="Wu L."/>
            <person name="Ma J."/>
        </authorList>
    </citation>
    <scope>NUCLEOTIDE SEQUENCE [LARGE SCALE GENOMIC DNA]</scope>
    <source>
        <strain evidence="3">CGMCC 1.16306</strain>
    </source>
</reference>
<keyword evidence="1" id="KW-0472">Membrane</keyword>
<dbReference type="EMBL" id="JBHSFW010000001">
    <property type="protein sequence ID" value="MFC4617836.1"/>
    <property type="molecule type" value="Genomic_DNA"/>
</dbReference>
<gene>
    <name evidence="2" type="ORF">ACFO4N_03730</name>
</gene>
<feature type="transmembrane region" description="Helical" evidence="1">
    <location>
        <begin position="100"/>
        <end position="118"/>
    </location>
</feature>
<proteinExistence type="predicted"/>
<feature type="transmembrane region" description="Helical" evidence="1">
    <location>
        <begin position="45"/>
        <end position="63"/>
    </location>
</feature>
<accession>A0ABV9GLU5</accession>
<evidence type="ECO:0000313" key="3">
    <source>
        <dbReference type="Proteomes" id="UP001596022"/>
    </source>
</evidence>
<keyword evidence="1" id="KW-1133">Transmembrane helix</keyword>
<feature type="transmembrane region" description="Helical" evidence="1">
    <location>
        <begin position="75"/>
        <end position="94"/>
    </location>
</feature>
<keyword evidence="3" id="KW-1185">Reference proteome</keyword>
<protein>
    <submittedName>
        <fullName evidence="2">Uncharacterized protein</fullName>
    </submittedName>
</protein>
<name>A0ABV9GLU5_9BACL</name>
<sequence>MKIAAWYIVGVLCGYEATVFFQKGSGETSLLTEIILEPLRFLEGATFFVVSFLIFSYTIRYGIKLYLKLAQNGKRQAIVYGMIDGGILIISWLFLFYHGFWVTLVLACFTCVHLGLSFEKTQRDTYFER</sequence>
<evidence type="ECO:0000256" key="1">
    <source>
        <dbReference type="SAM" id="Phobius"/>
    </source>
</evidence>
<comment type="caution">
    <text evidence="2">The sequence shown here is derived from an EMBL/GenBank/DDBJ whole genome shotgun (WGS) entry which is preliminary data.</text>
</comment>
<evidence type="ECO:0000313" key="2">
    <source>
        <dbReference type="EMBL" id="MFC4617836.1"/>
    </source>
</evidence>
<organism evidence="2 3">
    <name type="scientific">Camelliibacillus cellulosilyticus</name>
    <dbReference type="NCBI Taxonomy" id="2174486"/>
    <lineage>
        <taxon>Bacteria</taxon>
        <taxon>Bacillati</taxon>
        <taxon>Bacillota</taxon>
        <taxon>Bacilli</taxon>
        <taxon>Bacillales</taxon>
        <taxon>Sporolactobacillaceae</taxon>
        <taxon>Camelliibacillus</taxon>
    </lineage>
</organism>
<keyword evidence="1" id="KW-0812">Transmembrane</keyword>
<dbReference type="Proteomes" id="UP001596022">
    <property type="component" value="Unassembled WGS sequence"/>
</dbReference>
<dbReference type="RefSeq" id="WP_376844856.1">
    <property type="nucleotide sequence ID" value="NZ_JBHSFW010000001.1"/>
</dbReference>